<feature type="compositionally biased region" description="Polar residues" evidence="7">
    <location>
        <begin position="360"/>
        <end position="371"/>
    </location>
</feature>
<dbReference type="EMBL" id="JNSL01000017">
    <property type="protein sequence ID" value="KGA20959.1"/>
    <property type="molecule type" value="Genomic_DNA"/>
</dbReference>
<feature type="transmembrane region" description="Helical" evidence="8">
    <location>
        <begin position="84"/>
        <end position="106"/>
    </location>
</feature>
<feature type="transmembrane region" description="Helical" evidence="8">
    <location>
        <begin position="145"/>
        <end position="168"/>
    </location>
</feature>
<dbReference type="InterPro" id="IPR036640">
    <property type="entry name" value="ABC1_TM_sf"/>
</dbReference>
<dbReference type="InterPro" id="IPR003439">
    <property type="entry name" value="ABC_transporter-like_ATP-bd"/>
</dbReference>
<dbReference type="InterPro" id="IPR027417">
    <property type="entry name" value="P-loop_NTPase"/>
</dbReference>
<dbReference type="InterPro" id="IPR017871">
    <property type="entry name" value="ABC_transporter-like_CS"/>
</dbReference>
<reference evidence="11" key="1">
    <citation type="submission" date="2014-06" db="EMBL/GenBank/DDBJ databases">
        <title>Key roles for freshwater Actinobacteria revealed by deep metagenomic sequencing.</title>
        <authorList>
            <person name="Ghai R."/>
            <person name="Mizuno C.M."/>
            <person name="Picazo A."/>
            <person name="Camacho A."/>
            <person name="Rodriguez-Valera F."/>
        </authorList>
    </citation>
    <scope>NUCLEOTIDE SEQUENCE</scope>
</reference>
<dbReference type="Pfam" id="PF00664">
    <property type="entry name" value="ABC_membrane"/>
    <property type="match status" value="1"/>
</dbReference>
<dbReference type="GO" id="GO:0016887">
    <property type="term" value="F:ATP hydrolysis activity"/>
    <property type="evidence" value="ECO:0007669"/>
    <property type="project" value="InterPro"/>
</dbReference>
<dbReference type="GO" id="GO:0140359">
    <property type="term" value="F:ABC-type transporter activity"/>
    <property type="evidence" value="ECO:0007669"/>
    <property type="project" value="InterPro"/>
</dbReference>
<feature type="transmembrane region" description="Helical" evidence="8">
    <location>
        <begin position="275"/>
        <end position="295"/>
    </location>
</feature>
<gene>
    <name evidence="11" type="ORF">GM51_4430</name>
</gene>
<keyword evidence="5 8" id="KW-1133">Transmembrane helix</keyword>
<evidence type="ECO:0000256" key="4">
    <source>
        <dbReference type="ARBA" id="ARBA00022840"/>
    </source>
</evidence>
<evidence type="ECO:0000256" key="8">
    <source>
        <dbReference type="SAM" id="Phobius"/>
    </source>
</evidence>
<organism evidence="11">
    <name type="scientific">freshwater metagenome</name>
    <dbReference type="NCBI Taxonomy" id="449393"/>
    <lineage>
        <taxon>unclassified sequences</taxon>
        <taxon>metagenomes</taxon>
        <taxon>ecological metagenomes</taxon>
    </lineage>
</organism>
<dbReference type="GO" id="GO:0005524">
    <property type="term" value="F:ATP binding"/>
    <property type="evidence" value="ECO:0007669"/>
    <property type="project" value="UniProtKB-KW"/>
</dbReference>
<keyword evidence="6 8" id="KW-0472">Membrane</keyword>
<dbReference type="SUPFAM" id="SSF52540">
    <property type="entry name" value="P-loop containing nucleoside triphosphate hydrolases"/>
    <property type="match status" value="1"/>
</dbReference>
<evidence type="ECO:0000256" key="6">
    <source>
        <dbReference type="ARBA" id="ARBA00023136"/>
    </source>
</evidence>
<keyword evidence="4" id="KW-0067">ATP-binding</keyword>
<evidence type="ECO:0000256" key="7">
    <source>
        <dbReference type="SAM" id="MobiDB-lite"/>
    </source>
</evidence>
<dbReference type="PROSITE" id="PS50893">
    <property type="entry name" value="ABC_TRANSPORTER_2"/>
    <property type="match status" value="1"/>
</dbReference>
<evidence type="ECO:0000313" key="11">
    <source>
        <dbReference type="EMBL" id="KGA20959.1"/>
    </source>
</evidence>
<comment type="subcellular location">
    <subcellularLocation>
        <location evidence="1">Membrane</location>
        <topology evidence="1">Multi-pass membrane protein</topology>
    </subcellularLocation>
</comment>
<keyword evidence="3" id="KW-0547">Nucleotide-binding</keyword>
<evidence type="ECO:0000256" key="5">
    <source>
        <dbReference type="ARBA" id="ARBA00022989"/>
    </source>
</evidence>
<proteinExistence type="predicted"/>
<comment type="caution">
    <text evidence="11">The sequence shown here is derived from an EMBL/GenBank/DDBJ whole genome shotgun (WGS) entry which is preliminary data.</text>
</comment>
<dbReference type="InterPro" id="IPR039421">
    <property type="entry name" value="Type_1_exporter"/>
</dbReference>
<evidence type="ECO:0000259" key="9">
    <source>
        <dbReference type="PROSITE" id="PS50893"/>
    </source>
</evidence>
<dbReference type="InterPro" id="IPR011527">
    <property type="entry name" value="ABC1_TM_dom"/>
</dbReference>
<feature type="region of interest" description="Disordered" evidence="7">
    <location>
        <begin position="349"/>
        <end position="374"/>
    </location>
</feature>
<dbReference type="PANTHER" id="PTHR24221:SF654">
    <property type="entry name" value="ATP-BINDING CASSETTE SUB-FAMILY B MEMBER 6"/>
    <property type="match status" value="1"/>
</dbReference>
<dbReference type="SMART" id="SM00382">
    <property type="entry name" value="AAA"/>
    <property type="match status" value="1"/>
</dbReference>
<dbReference type="PROSITE" id="PS50929">
    <property type="entry name" value="ABC_TM1F"/>
    <property type="match status" value="1"/>
</dbReference>
<feature type="transmembrane region" description="Helical" evidence="8">
    <location>
        <begin position="30"/>
        <end position="61"/>
    </location>
</feature>
<evidence type="ECO:0000259" key="10">
    <source>
        <dbReference type="PROSITE" id="PS50929"/>
    </source>
</evidence>
<dbReference type="SUPFAM" id="SSF90123">
    <property type="entry name" value="ABC transporter transmembrane region"/>
    <property type="match status" value="1"/>
</dbReference>
<dbReference type="Pfam" id="PF00005">
    <property type="entry name" value="ABC_tran"/>
    <property type="match status" value="1"/>
</dbReference>
<feature type="domain" description="ABC transporter" evidence="9">
    <location>
        <begin position="379"/>
        <end position="613"/>
    </location>
</feature>
<feature type="transmembrane region" description="Helical" evidence="8">
    <location>
        <begin position="174"/>
        <end position="203"/>
    </location>
</feature>
<name>A0A094QFF1_9ZZZZ</name>
<dbReference type="PROSITE" id="PS00211">
    <property type="entry name" value="ABC_TRANSPORTER_1"/>
    <property type="match status" value="1"/>
</dbReference>
<evidence type="ECO:0000256" key="2">
    <source>
        <dbReference type="ARBA" id="ARBA00022692"/>
    </source>
</evidence>
<dbReference type="GO" id="GO:0016020">
    <property type="term" value="C:membrane"/>
    <property type="evidence" value="ECO:0007669"/>
    <property type="project" value="UniProtKB-SubCell"/>
</dbReference>
<dbReference type="AlphaFoldDB" id="A0A094QFF1"/>
<dbReference type="Gene3D" id="1.20.1560.10">
    <property type="entry name" value="ABC transporter type 1, transmembrane domain"/>
    <property type="match status" value="1"/>
</dbReference>
<protein>
    <recommendedName>
        <fullName evidence="12">ABC transporter ATP-binding protein</fullName>
    </recommendedName>
</protein>
<feature type="transmembrane region" description="Helical" evidence="8">
    <location>
        <begin position="301"/>
        <end position="322"/>
    </location>
</feature>
<dbReference type="InterPro" id="IPR003593">
    <property type="entry name" value="AAA+_ATPase"/>
</dbReference>
<keyword evidence="2 8" id="KW-0812">Transmembrane</keyword>
<evidence type="ECO:0000256" key="3">
    <source>
        <dbReference type="ARBA" id="ARBA00022741"/>
    </source>
</evidence>
<dbReference type="PANTHER" id="PTHR24221">
    <property type="entry name" value="ATP-BINDING CASSETTE SUB-FAMILY B"/>
    <property type="match status" value="1"/>
</dbReference>
<accession>A0A094QFF1</accession>
<sequence>MASGATPEKGQRVLPAIRKSLAAMSRRQRVIYFILVAVKAFSGFLDVAGIVLIGLLAGLAANNLDPSKPLVILGIPLPAVSQEALISLVLVVLALFVFKAVVAIIFGKAITVFVARVESQKAATIANHLFSGSLSNLQRFSKGEVVWAVMGSTGFAFGGLLGSLSIFLSEGLLLILVVATFFLVDPMATLFVILYFAIIIGVLQIAISRALKKAGIGAAEGNMESVVVVDDTVGAYREITVLNRQSFFVEKFYAVRFRLAASMGMMNFLGGMPRYVVETALMLGVVMFVGVQFVTGQLASGLVIVGVFLTGGVRIMASLLPLQTSAANAKTQAEQSLLAHQLLQEIEETSEKSVDAEVTPPTTSRGSSQPAGSGLSVTLRKLDFRYPGSTTLALKKISLSIDSGQHVAFIGPSGAGKTTLVDLILGLLEPTAGTVQIGSQVLSGRKTLPDNLVAYVPQSPGMVSGTIAENVALGTPADEIDIERVAEALRSAHLTEFVNSLPEGIFTSVGSQGNSLSGGQIQRLGLARALYVKPKLIILDEATSALDASSEAFISQSLKELGKDVTVIVIAHRLSTVQHSDVVFVVDGGEIVASGSFSHLRKTVPMVAEYVRLMSFGDEKRND</sequence>
<evidence type="ECO:0008006" key="12">
    <source>
        <dbReference type="Google" id="ProtNLM"/>
    </source>
</evidence>
<feature type="domain" description="ABC transmembrane type-1" evidence="10">
    <location>
        <begin position="33"/>
        <end position="329"/>
    </location>
</feature>
<evidence type="ECO:0000256" key="1">
    <source>
        <dbReference type="ARBA" id="ARBA00004141"/>
    </source>
</evidence>
<dbReference type="Gene3D" id="3.40.50.300">
    <property type="entry name" value="P-loop containing nucleotide triphosphate hydrolases"/>
    <property type="match status" value="1"/>
</dbReference>